<dbReference type="Proteomes" id="UP001266305">
    <property type="component" value="Unassembled WGS sequence"/>
</dbReference>
<gene>
    <name evidence="2" type="ORF">P7K49_023007</name>
</gene>
<reference evidence="2 3" key="1">
    <citation type="submission" date="2023-05" db="EMBL/GenBank/DDBJ databases">
        <title>B98-5 Cell Line De Novo Hybrid Assembly: An Optical Mapping Approach.</title>
        <authorList>
            <person name="Kananen K."/>
            <person name="Auerbach J.A."/>
            <person name="Kautto E."/>
            <person name="Blachly J.S."/>
        </authorList>
    </citation>
    <scope>NUCLEOTIDE SEQUENCE [LARGE SCALE GENOMIC DNA]</scope>
    <source>
        <strain evidence="2">B95-8</strain>
        <tissue evidence="2">Cell line</tissue>
    </source>
</reference>
<evidence type="ECO:0008006" key="4">
    <source>
        <dbReference type="Google" id="ProtNLM"/>
    </source>
</evidence>
<keyword evidence="3" id="KW-1185">Reference proteome</keyword>
<evidence type="ECO:0000313" key="3">
    <source>
        <dbReference type="Proteomes" id="UP001266305"/>
    </source>
</evidence>
<sequence>RELQGGQQTAAAAQGRPREKRDHVSECVQRGAALLWGQGQCDSENDQFNQGVMWPVGIVCSQGHQVDVVVTP</sequence>
<dbReference type="EMBL" id="JASSZA010000011">
    <property type="protein sequence ID" value="KAK2097556.1"/>
    <property type="molecule type" value="Genomic_DNA"/>
</dbReference>
<comment type="caution">
    <text evidence="2">The sequence shown here is derived from an EMBL/GenBank/DDBJ whole genome shotgun (WGS) entry which is preliminary data.</text>
</comment>
<protein>
    <recommendedName>
        <fullName evidence="4">PIWIL3</fullName>
    </recommendedName>
</protein>
<organism evidence="2 3">
    <name type="scientific">Saguinus oedipus</name>
    <name type="common">Cotton-top tamarin</name>
    <name type="synonym">Oedipomidas oedipus</name>
    <dbReference type="NCBI Taxonomy" id="9490"/>
    <lineage>
        <taxon>Eukaryota</taxon>
        <taxon>Metazoa</taxon>
        <taxon>Chordata</taxon>
        <taxon>Craniata</taxon>
        <taxon>Vertebrata</taxon>
        <taxon>Euteleostomi</taxon>
        <taxon>Mammalia</taxon>
        <taxon>Eutheria</taxon>
        <taxon>Euarchontoglires</taxon>
        <taxon>Primates</taxon>
        <taxon>Haplorrhini</taxon>
        <taxon>Platyrrhini</taxon>
        <taxon>Cebidae</taxon>
        <taxon>Callitrichinae</taxon>
        <taxon>Saguinus</taxon>
    </lineage>
</organism>
<feature type="region of interest" description="Disordered" evidence="1">
    <location>
        <begin position="1"/>
        <end position="22"/>
    </location>
</feature>
<feature type="non-terminal residue" evidence="2">
    <location>
        <position position="72"/>
    </location>
</feature>
<proteinExistence type="predicted"/>
<evidence type="ECO:0000313" key="2">
    <source>
        <dbReference type="EMBL" id="KAK2097556.1"/>
    </source>
</evidence>
<evidence type="ECO:0000256" key="1">
    <source>
        <dbReference type="SAM" id="MobiDB-lite"/>
    </source>
</evidence>
<accession>A0ABQ9UKG6</accession>
<feature type="compositionally biased region" description="Low complexity" evidence="1">
    <location>
        <begin position="1"/>
        <end position="15"/>
    </location>
</feature>
<feature type="non-terminal residue" evidence="2">
    <location>
        <position position="1"/>
    </location>
</feature>
<name>A0ABQ9UKG6_SAGOE</name>